<accession>A0A921FBN8</accession>
<comment type="caution">
    <text evidence="2">The sequence shown here is derived from an EMBL/GenBank/DDBJ whole genome shotgun (WGS) entry which is preliminary data.</text>
</comment>
<protein>
    <recommendedName>
        <fullName evidence="1">DUF7677 domain-containing protein</fullName>
    </recommendedName>
</protein>
<evidence type="ECO:0000259" key="1">
    <source>
        <dbReference type="Pfam" id="PF24725"/>
    </source>
</evidence>
<name>A0A921FBN8_9BACT</name>
<organism evidence="2 3">
    <name type="scientific">Phocaeicola coprocola</name>
    <dbReference type="NCBI Taxonomy" id="310298"/>
    <lineage>
        <taxon>Bacteria</taxon>
        <taxon>Pseudomonadati</taxon>
        <taxon>Bacteroidota</taxon>
        <taxon>Bacteroidia</taxon>
        <taxon>Bacteroidales</taxon>
        <taxon>Bacteroidaceae</taxon>
        <taxon>Phocaeicola</taxon>
    </lineage>
</organism>
<dbReference type="Pfam" id="PF24725">
    <property type="entry name" value="DUF7677"/>
    <property type="match status" value="1"/>
</dbReference>
<dbReference type="Proteomes" id="UP000718012">
    <property type="component" value="Unassembled WGS sequence"/>
</dbReference>
<dbReference type="EMBL" id="DYXD01000064">
    <property type="protein sequence ID" value="HJF07177.1"/>
    <property type="molecule type" value="Genomic_DNA"/>
</dbReference>
<sequence>MKVSHSVSGAVRQFSYWIANGTVGYPLLERIDYFSEFKESPSLLETVYAVFMNNLELDENGEVLNAKYAEHRAAQYIK</sequence>
<gene>
    <name evidence="2" type="ORF">K8U81_03155</name>
</gene>
<feature type="domain" description="DUF7677" evidence="1">
    <location>
        <begin position="2"/>
        <end position="78"/>
    </location>
</feature>
<dbReference type="InterPro" id="IPR056094">
    <property type="entry name" value="DUF7677"/>
</dbReference>
<evidence type="ECO:0000313" key="2">
    <source>
        <dbReference type="EMBL" id="HJF07177.1"/>
    </source>
</evidence>
<reference evidence="2" key="2">
    <citation type="submission" date="2021-09" db="EMBL/GenBank/DDBJ databases">
        <authorList>
            <person name="Gilroy R."/>
        </authorList>
    </citation>
    <scope>NUCLEOTIDE SEQUENCE</scope>
    <source>
        <strain evidence="2">CHK165-8395</strain>
    </source>
</reference>
<dbReference type="AlphaFoldDB" id="A0A921FBN8"/>
<evidence type="ECO:0000313" key="3">
    <source>
        <dbReference type="Proteomes" id="UP000718012"/>
    </source>
</evidence>
<proteinExistence type="predicted"/>
<reference evidence="2" key="1">
    <citation type="journal article" date="2021" name="PeerJ">
        <title>Extensive microbial diversity within the chicken gut microbiome revealed by metagenomics and culture.</title>
        <authorList>
            <person name="Gilroy R."/>
            <person name="Ravi A."/>
            <person name="Getino M."/>
            <person name="Pursley I."/>
            <person name="Horton D.L."/>
            <person name="Alikhan N.F."/>
            <person name="Baker D."/>
            <person name="Gharbi K."/>
            <person name="Hall N."/>
            <person name="Watson M."/>
            <person name="Adriaenssens E.M."/>
            <person name="Foster-Nyarko E."/>
            <person name="Jarju S."/>
            <person name="Secka A."/>
            <person name="Antonio M."/>
            <person name="Oren A."/>
            <person name="Chaudhuri R.R."/>
            <person name="La Ragione R."/>
            <person name="Hildebrand F."/>
            <person name="Pallen M.J."/>
        </authorList>
    </citation>
    <scope>NUCLEOTIDE SEQUENCE</scope>
    <source>
        <strain evidence="2">CHK165-8395</strain>
    </source>
</reference>